<keyword evidence="8" id="KW-1185">Reference proteome</keyword>
<keyword evidence="1 2" id="KW-0597">Phosphoprotein</keyword>
<name>A0A3D8SNK7_9HELO</name>
<dbReference type="Gene3D" id="3.30.450.20">
    <property type="entry name" value="PAS domain"/>
    <property type="match status" value="2"/>
</dbReference>
<evidence type="ECO:0000256" key="1">
    <source>
        <dbReference type="ARBA" id="ARBA00022553"/>
    </source>
</evidence>
<dbReference type="InterPro" id="IPR003661">
    <property type="entry name" value="HisK_dim/P_dom"/>
</dbReference>
<reference evidence="7 8" key="1">
    <citation type="journal article" date="2018" name="IMA Fungus">
        <title>IMA Genome-F 9: Draft genome sequence of Annulohypoxylon stygium, Aspergillus mulundensis, Berkeleyomyces basicola (syn. Thielaviopsis basicola), Ceratocystis smalleyi, two Cercospora beticola strains, Coleophoma cylindrospora, Fusarium fracticaudum, Phialophora cf. hyalina, and Morchella septimelata.</title>
        <authorList>
            <person name="Wingfield B.D."/>
            <person name="Bills G.F."/>
            <person name="Dong Y."/>
            <person name="Huang W."/>
            <person name="Nel W.J."/>
            <person name="Swalarsk-Parry B.S."/>
            <person name="Vaghefi N."/>
            <person name="Wilken P.M."/>
            <person name="An Z."/>
            <person name="de Beer Z.W."/>
            <person name="De Vos L."/>
            <person name="Chen L."/>
            <person name="Duong T.A."/>
            <person name="Gao Y."/>
            <person name="Hammerbacher A."/>
            <person name="Kikkert J.R."/>
            <person name="Li Y."/>
            <person name="Li H."/>
            <person name="Li K."/>
            <person name="Li Q."/>
            <person name="Liu X."/>
            <person name="Ma X."/>
            <person name="Naidoo K."/>
            <person name="Pethybridge S.J."/>
            <person name="Sun J."/>
            <person name="Steenkamp E.T."/>
            <person name="van der Nest M.A."/>
            <person name="van Wyk S."/>
            <person name="Wingfield M.J."/>
            <person name="Xiong C."/>
            <person name="Yue Q."/>
            <person name="Zhang X."/>
        </authorList>
    </citation>
    <scope>NUCLEOTIDE SEQUENCE [LARGE SCALE GENOMIC DNA]</scope>
    <source>
        <strain evidence="7 8">BP5796</strain>
    </source>
</reference>
<evidence type="ECO:0000259" key="6">
    <source>
        <dbReference type="PROSITE" id="PS50112"/>
    </source>
</evidence>
<dbReference type="OrthoDB" id="60033at2759"/>
<dbReference type="SUPFAM" id="SSF55785">
    <property type="entry name" value="PYP-like sensor domain (PAS domain)"/>
    <property type="match status" value="1"/>
</dbReference>
<proteinExistence type="predicted"/>
<evidence type="ECO:0000313" key="8">
    <source>
        <dbReference type="Proteomes" id="UP000256328"/>
    </source>
</evidence>
<dbReference type="GO" id="GO:0006355">
    <property type="term" value="P:regulation of DNA-templated transcription"/>
    <property type="evidence" value="ECO:0007669"/>
    <property type="project" value="InterPro"/>
</dbReference>
<dbReference type="InterPro" id="IPR004358">
    <property type="entry name" value="Sig_transdc_His_kin-like_C"/>
</dbReference>
<sequence length="1127" mass="123780">MDGWDSALLLAETLGHTSREGVAAIASVLSHFVISSSKCIPASPDTPIYTIAINTPPRDGLRAVFDTSIGHWDLVGVRDVRSRPYEVTLEVDGIPSASIRDSDRTADDCCGMRETWNHLKAPVIQDWTLLLPSTEHVEFMKSQDWSSTALGPMQGWPTALQLMTLKMLSDPRPANLYWGPSYIAIYNAPFVLIAHSRHPAMMGSTAQDAMPATWPFLSQVFKEVARTSVAFSFPEFEMTVEKTHGFMEEAWYDGVFSPIKDTDGQLLGLYNSGFENTDLKIAGRRSQLLHQISASPDFKKVSPWQHIVDSCHSFDRDIPFLIVYSAVTEDTTTSQRCSLHLEGTLGISQGHPVVPEYLDLSDGTDGFIPALRAARSAGSFVLLGLTDAKLRDFLAHDVKWRGFGDAATHIVVMPLLVTGLIGGFLIFGLNPRRPYDDLHRRYIEDIGRVSTGLLALGVSAAQAQMREKRLSEALTTKEKFMSKVAEVVTVGIYCIDLDGLITWANSKFYEMTGMSKGPGEAYNLSVMAHVLEQDRARATESFHKSISEKIGQTIELRLSQTWKPPGSSEEQPRWILGSSTPTIENGSMVGLLGCITDISNVKWAEQLQFQIAEAAKEARLQQERFVDMTSHEIRNPLGAILQCADDIFTISQRGQRQQPLTTDSPRDTDLFISIAENAQTILFCAAHQKGVIDDILTVSKLNSSMLLITPICADPAAVTMEVLRIHGSELAANDIKFSVTQTSSYQELELRWVLLDPSRLTQILINLLTNAIKFTKESQTREVNIRIGASTSSRLNSLGNGDGQPSDIAQVAASTFAACTETHNLPADAKKIQWFPGDHVKKLIPVSPEDHAKDDLYISFEVQDTGRGISAGEMAVLFHRFSQANSKTHIQYGGSGLGLFISRELVELHGGMIGAVSSPGAGSTFAFYIKVQRMSIEDIEAHQLEKPNSGRRRSSQIHPPLVMSQPATNISVTPRRMSDSAVVSDPKRRAPIPPTTNPGPALSVLLVEDNVINQKILSKQLRNSGCTVKVASDGVEALSLLKTTKLWQLNGSEVQPPTSPDSDIDVILMDWEMPVMDGLTCTGEIRELENQGLLTTHLPIIATTANARPEQVRKIFDAGAVRIHPPI</sequence>
<dbReference type="InterPro" id="IPR011006">
    <property type="entry name" value="CheY-like_superfamily"/>
</dbReference>
<dbReference type="AlphaFoldDB" id="A0A3D8SNK7"/>
<dbReference type="InterPro" id="IPR005467">
    <property type="entry name" value="His_kinase_dom"/>
</dbReference>
<dbReference type="SMART" id="SM00091">
    <property type="entry name" value="PAS"/>
    <property type="match status" value="1"/>
</dbReference>
<dbReference type="EMBL" id="PDLN01000004">
    <property type="protein sequence ID" value="RDW87909.1"/>
    <property type="molecule type" value="Genomic_DNA"/>
</dbReference>
<dbReference type="SUPFAM" id="SSF55874">
    <property type="entry name" value="ATPase domain of HSP90 chaperone/DNA topoisomerase II/histidine kinase"/>
    <property type="match status" value="1"/>
</dbReference>
<dbReference type="InterPro" id="IPR050956">
    <property type="entry name" value="2C_system_His_kinase"/>
</dbReference>
<evidence type="ECO:0000256" key="2">
    <source>
        <dbReference type="PROSITE-ProRule" id="PRU00169"/>
    </source>
</evidence>
<organism evidence="7 8">
    <name type="scientific">Coleophoma crateriformis</name>
    <dbReference type="NCBI Taxonomy" id="565419"/>
    <lineage>
        <taxon>Eukaryota</taxon>
        <taxon>Fungi</taxon>
        <taxon>Dikarya</taxon>
        <taxon>Ascomycota</taxon>
        <taxon>Pezizomycotina</taxon>
        <taxon>Leotiomycetes</taxon>
        <taxon>Helotiales</taxon>
        <taxon>Dermateaceae</taxon>
        <taxon>Coleophoma</taxon>
    </lineage>
</organism>
<feature type="region of interest" description="Disordered" evidence="3">
    <location>
        <begin position="944"/>
        <end position="997"/>
    </location>
</feature>
<protein>
    <submittedName>
        <fullName evidence="7">Uncharacterized protein</fullName>
    </submittedName>
</protein>
<dbReference type="InterPro" id="IPR035965">
    <property type="entry name" value="PAS-like_dom_sf"/>
</dbReference>
<dbReference type="SMART" id="SM00448">
    <property type="entry name" value="REC"/>
    <property type="match status" value="1"/>
</dbReference>
<dbReference type="PRINTS" id="PR00344">
    <property type="entry name" value="BCTRLSENSOR"/>
</dbReference>
<dbReference type="Gene3D" id="3.40.50.2300">
    <property type="match status" value="1"/>
</dbReference>
<feature type="domain" description="PAS" evidence="6">
    <location>
        <begin position="477"/>
        <end position="549"/>
    </location>
</feature>
<evidence type="ECO:0000259" key="5">
    <source>
        <dbReference type="PROSITE" id="PS50110"/>
    </source>
</evidence>
<dbReference type="PANTHER" id="PTHR43719:SF60">
    <property type="entry name" value="HISTIDINE KINASE G2"/>
    <property type="match status" value="1"/>
</dbReference>
<accession>A0A3D8SNK7</accession>
<evidence type="ECO:0000256" key="3">
    <source>
        <dbReference type="SAM" id="MobiDB-lite"/>
    </source>
</evidence>
<dbReference type="Proteomes" id="UP000256328">
    <property type="component" value="Unassembled WGS sequence"/>
</dbReference>
<feature type="domain" description="Response regulatory" evidence="5">
    <location>
        <begin position="1003"/>
        <end position="1127"/>
    </location>
</feature>
<dbReference type="InterPro" id="IPR001789">
    <property type="entry name" value="Sig_transdc_resp-reg_receiver"/>
</dbReference>
<dbReference type="SUPFAM" id="SSF47384">
    <property type="entry name" value="Homodimeric domain of signal transducing histidine kinase"/>
    <property type="match status" value="1"/>
</dbReference>
<dbReference type="CDD" id="cd00082">
    <property type="entry name" value="HisKA"/>
    <property type="match status" value="1"/>
</dbReference>
<dbReference type="PANTHER" id="PTHR43719">
    <property type="entry name" value="TWO-COMPONENT HISTIDINE KINASE"/>
    <property type="match status" value="1"/>
</dbReference>
<dbReference type="CDD" id="cd00130">
    <property type="entry name" value="PAS"/>
    <property type="match status" value="1"/>
</dbReference>
<dbReference type="PROSITE" id="PS50109">
    <property type="entry name" value="HIS_KIN"/>
    <property type="match status" value="1"/>
</dbReference>
<dbReference type="InterPro" id="IPR036097">
    <property type="entry name" value="HisK_dim/P_sf"/>
</dbReference>
<dbReference type="InterPro" id="IPR013767">
    <property type="entry name" value="PAS_fold"/>
</dbReference>
<dbReference type="GO" id="GO:0000155">
    <property type="term" value="F:phosphorelay sensor kinase activity"/>
    <property type="evidence" value="ECO:0007669"/>
    <property type="project" value="InterPro"/>
</dbReference>
<evidence type="ECO:0000313" key="7">
    <source>
        <dbReference type="EMBL" id="RDW87909.1"/>
    </source>
</evidence>
<dbReference type="Gene3D" id="1.10.287.130">
    <property type="match status" value="1"/>
</dbReference>
<dbReference type="Pfam" id="PF00989">
    <property type="entry name" value="PAS"/>
    <property type="match status" value="1"/>
</dbReference>
<dbReference type="PROSITE" id="PS50110">
    <property type="entry name" value="RESPONSE_REGULATORY"/>
    <property type="match status" value="1"/>
</dbReference>
<evidence type="ECO:0000259" key="4">
    <source>
        <dbReference type="PROSITE" id="PS50109"/>
    </source>
</evidence>
<dbReference type="InterPro" id="IPR036890">
    <property type="entry name" value="HATPase_C_sf"/>
</dbReference>
<dbReference type="SMART" id="SM00387">
    <property type="entry name" value="HATPase_c"/>
    <property type="match status" value="1"/>
</dbReference>
<dbReference type="InterPro" id="IPR000014">
    <property type="entry name" value="PAS"/>
</dbReference>
<dbReference type="CDD" id="cd17546">
    <property type="entry name" value="REC_hyHK_CKI1_RcsC-like"/>
    <property type="match status" value="1"/>
</dbReference>
<dbReference type="InterPro" id="IPR003594">
    <property type="entry name" value="HATPase_dom"/>
</dbReference>
<feature type="domain" description="Histidine kinase" evidence="4">
    <location>
        <begin position="628"/>
        <end position="933"/>
    </location>
</feature>
<gene>
    <name evidence="7" type="ORF">BP5796_03603</name>
</gene>
<feature type="modified residue" description="4-aspartylphosphate" evidence="2">
    <location>
        <position position="1070"/>
    </location>
</feature>
<dbReference type="PROSITE" id="PS50112">
    <property type="entry name" value="PAS"/>
    <property type="match status" value="1"/>
</dbReference>
<dbReference type="SUPFAM" id="SSF52172">
    <property type="entry name" value="CheY-like"/>
    <property type="match status" value="1"/>
</dbReference>
<dbReference type="Gene3D" id="3.30.565.10">
    <property type="entry name" value="Histidine kinase-like ATPase, C-terminal domain"/>
    <property type="match status" value="1"/>
</dbReference>
<comment type="caution">
    <text evidence="7">The sequence shown here is derived from an EMBL/GenBank/DDBJ whole genome shotgun (WGS) entry which is preliminary data.</text>
</comment>
<dbReference type="Pfam" id="PF02518">
    <property type="entry name" value="HATPase_c"/>
    <property type="match status" value="1"/>
</dbReference>
<dbReference type="Pfam" id="PF00072">
    <property type="entry name" value="Response_reg"/>
    <property type="match status" value="1"/>
</dbReference>